<evidence type="ECO:0000256" key="1">
    <source>
        <dbReference type="SAM" id="MobiDB-lite"/>
    </source>
</evidence>
<proteinExistence type="predicted"/>
<feature type="region of interest" description="Disordered" evidence="1">
    <location>
        <begin position="26"/>
        <end position="71"/>
    </location>
</feature>
<protein>
    <submittedName>
        <fullName evidence="2">Uncharacterized protein</fullName>
    </submittedName>
</protein>
<dbReference type="Proteomes" id="UP000656881">
    <property type="component" value="Unassembled WGS sequence"/>
</dbReference>
<name>A0ABQ2MUM5_9ACTN</name>
<evidence type="ECO:0000313" key="2">
    <source>
        <dbReference type="EMBL" id="GGO56262.1"/>
    </source>
</evidence>
<comment type="caution">
    <text evidence="2">The sequence shown here is derived from an EMBL/GenBank/DDBJ whole genome shotgun (WGS) entry which is preliminary data.</text>
</comment>
<reference evidence="3" key="1">
    <citation type="journal article" date="2019" name="Int. J. Syst. Evol. Microbiol.">
        <title>The Global Catalogue of Microorganisms (GCM) 10K type strain sequencing project: providing services to taxonomists for standard genome sequencing and annotation.</title>
        <authorList>
            <consortium name="The Broad Institute Genomics Platform"/>
            <consortium name="The Broad Institute Genome Sequencing Center for Infectious Disease"/>
            <person name="Wu L."/>
            <person name="Ma J."/>
        </authorList>
    </citation>
    <scope>NUCLEOTIDE SEQUENCE [LARGE SCALE GENOMIC DNA]</scope>
    <source>
        <strain evidence="3">CGMCC 4.7349</strain>
    </source>
</reference>
<organism evidence="2 3">
    <name type="scientific">Streptomyces lasiicapitis</name>
    <dbReference type="NCBI Taxonomy" id="1923961"/>
    <lineage>
        <taxon>Bacteria</taxon>
        <taxon>Bacillati</taxon>
        <taxon>Actinomycetota</taxon>
        <taxon>Actinomycetes</taxon>
        <taxon>Kitasatosporales</taxon>
        <taxon>Streptomycetaceae</taxon>
        <taxon>Streptomyces</taxon>
    </lineage>
</organism>
<sequence length="71" mass="7517">MTPIDRDATALTPVASDVTEANRITFGSQDHNGGRAPVDAPVDTPASAGWDGMCPRRRLHKPFAGQGNRMG</sequence>
<accession>A0ABQ2MUM5</accession>
<keyword evidence="3" id="KW-1185">Reference proteome</keyword>
<evidence type="ECO:0000313" key="3">
    <source>
        <dbReference type="Proteomes" id="UP000656881"/>
    </source>
</evidence>
<gene>
    <name evidence="2" type="ORF">GCM10012286_70350</name>
</gene>
<dbReference type="EMBL" id="BMNG01000018">
    <property type="protein sequence ID" value="GGO56262.1"/>
    <property type="molecule type" value="Genomic_DNA"/>
</dbReference>